<dbReference type="SUPFAM" id="SSF56784">
    <property type="entry name" value="HAD-like"/>
    <property type="match status" value="1"/>
</dbReference>
<feature type="chain" id="PRO_5045132378" evidence="1">
    <location>
        <begin position="21"/>
        <end position="326"/>
    </location>
</feature>
<proteinExistence type="predicted"/>
<protein>
    <submittedName>
        <fullName evidence="2">HAD family hydrolase</fullName>
    </submittedName>
</protein>
<accession>A0ABT4ZLF9</accession>
<dbReference type="RefSeq" id="WP_271890690.1">
    <property type="nucleotide sequence ID" value="NZ_JAQBIE010000044.1"/>
</dbReference>
<evidence type="ECO:0000313" key="3">
    <source>
        <dbReference type="Proteomes" id="UP001165641"/>
    </source>
</evidence>
<dbReference type="CDD" id="cd01427">
    <property type="entry name" value="HAD_like"/>
    <property type="match status" value="1"/>
</dbReference>
<name>A0ABT4ZLF9_9RHOB</name>
<keyword evidence="2" id="KW-0378">Hydrolase</keyword>
<feature type="signal peptide" evidence="1">
    <location>
        <begin position="1"/>
        <end position="20"/>
    </location>
</feature>
<keyword evidence="3" id="KW-1185">Reference proteome</keyword>
<gene>
    <name evidence="2" type="ORF">PAF17_19185</name>
</gene>
<evidence type="ECO:0000256" key="1">
    <source>
        <dbReference type="SAM" id="SignalP"/>
    </source>
</evidence>
<dbReference type="GO" id="GO:0016787">
    <property type="term" value="F:hydrolase activity"/>
    <property type="evidence" value="ECO:0007669"/>
    <property type="project" value="UniProtKB-KW"/>
</dbReference>
<dbReference type="Pfam" id="PF12710">
    <property type="entry name" value="HAD"/>
    <property type="match status" value="1"/>
</dbReference>
<organism evidence="2 3">
    <name type="scientific">Paracoccus onchidii</name>
    <dbReference type="NCBI Taxonomy" id="3017813"/>
    <lineage>
        <taxon>Bacteria</taxon>
        <taxon>Pseudomonadati</taxon>
        <taxon>Pseudomonadota</taxon>
        <taxon>Alphaproteobacteria</taxon>
        <taxon>Rhodobacterales</taxon>
        <taxon>Paracoccaceae</taxon>
        <taxon>Paracoccus</taxon>
    </lineage>
</organism>
<dbReference type="Proteomes" id="UP001165641">
    <property type="component" value="Unassembled WGS sequence"/>
</dbReference>
<dbReference type="InterPro" id="IPR023214">
    <property type="entry name" value="HAD_sf"/>
</dbReference>
<dbReference type="Gene3D" id="3.40.50.1000">
    <property type="entry name" value="HAD superfamily/HAD-like"/>
    <property type="match status" value="1"/>
</dbReference>
<reference evidence="2" key="1">
    <citation type="submission" date="2022-12" db="EMBL/GenBank/DDBJ databases">
        <title>Paracoccus onchidii sp. nov., isolated from a marine invertebrate from the South China Sea.</title>
        <authorList>
            <person name="Xu S."/>
            <person name="Liu Z."/>
            <person name="Xu Y."/>
        </authorList>
    </citation>
    <scope>NUCLEOTIDE SEQUENCE</scope>
    <source>
        <strain evidence="2">Z330</strain>
    </source>
</reference>
<dbReference type="InterPro" id="IPR036412">
    <property type="entry name" value="HAD-like_sf"/>
</dbReference>
<evidence type="ECO:0000313" key="2">
    <source>
        <dbReference type="EMBL" id="MDB6179596.1"/>
    </source>
</evidence>
<comment type="caution">
    <text evidence="2">The sequence shown here is derived from an EMBL/GenBank/DDBJ whole genome shotgun (WGS) entry which is preliminary data.</text>
</comment>
<dbReference type="EMBL" id="JAQBIE010000044">
    <property type="protein sequence ID" value="MDB6179596.1"/>
    <property type="molecule type" value="Genomic_DNA"/>
</dbReference>
<sequence length="326" mass="35214">MHRILSTSAYAFLIAAPALADPLPSWNDTNSKTQIIDFVDSVTDSTADSFVPVADRIAVFDNDGTLISEHPIYFQAAYAFDRLREKAADDPSILNSDVLKAANDGDMQGVMAGGMEGLSSVIDVSHSGISIDDFQADARDWLESAQHPVSGLNYGAMTFQPMVELLTYLRDEGFTVYIVTAGGVDFVRSFALDAYNVPPNLVVGSQGNAEYQIGEDGTPVVMKSGGVYFVDDKAAKPVGIMRTIGKRPILAGGNSDGDFQMLEWTTAGEGPSLGLLIHHTDSEREFAYDRDTPIGKLSEGLDQAADRNWLLVDMARDWGTVWTGGK</sequence>
<keyword evidence="1" id="KW-0732">Signal</keyword>